<reference evidence="2" key="1">
    <citation type="submission" date="2022-03" db="EMBL/GenBank/DDBJ databases">
        <authorList>
            <person name="Brunel B."/>
        </authorList>
    </citation>
    <scope>NUCLEOTIDE SEQUENCE</scope>
    <source>
        <strain evidence="2">STM4922sample</strain>
    </source>
</reference>
<feature type="region of interest" description="Disordered" evidence="1">
    <location>
        <begin position="22"/>
        <end position="68"/>
    </location>
</feature>
<protein>
    <submittedName>
        <fullName evidence="2">Uncharacterized protein</fullName>
    </submittedName>
</protein>
<feature type="region of interest" description="Disordered" evidence="1">
    <location>
        <begin position="88"/>
        <end position="109"/>
    </location>
</feature>
<organism evidence="2 3">
    <name type="scientific">Mesorhizobium ventifaucium</name>
    <dbReference type="NCBI Taxonomy" id="666020"/>
    <lineage>
        <taxon>Bacteria</taxon>
        <taxon>Pseudomonadati</taxon>
        <taxon>Pseudomonadota</taxon>
        <taxon>Alphaproteobacteria</taxon>
        <taxon>Hyphomicrobiales</taxon>
        <taxon>Phyllobacteriaceae</taxon>
        <taxon>Mesorhizobium</taxon>
    </lineage>
</organism>
<dbReference type="EMBL" id="CAKXZS010000002">
    <property type="protein sequence ID" value="CAH2394443.1"/>
    <property type="molecule type" value="Genomic_DNA"/>
</dbReference>
<sequence>MIPSLAGVRRICQRRKLTDVGWRNKESDFKNETLSESNSQNYSESRQPAEERPPHRAVGQCNPRDISGGTIRAHGTFVGCCRARRRQFNHDASAGSSDRTATPGRGSVA</sequence>
<accession>A0ABM9DD28</accession>
<proteinExistence type="predicted"/>
<keyword evidence="3" id="KW-1185">Reference proteome</keyword>
<feature type="compositionally biased region" description="Basic and acidic residues" evidence="1">
    <location>
        <begin position="22"/>
        <end position="33"/>
    </location>
</feature>
<evidence type="ECO:0000313" key="2">
    <source>
        <dbReference type="EMBL" id="CAH2394443.1"/>
    </source>
</evidence>
<feature type="compositionally biased region" description="Polar residues" evidence="1">
    <location>
        <begin position="34"/>
        <end position="46"/>
    </location>
</feature>
<comment type="caution">
    <text evidence="2">The sequence shown here is derived from an EMBL/GenBank/DDBJ whole genome shotgun (WGS) entry which is preliminary data.</text>
</comment>
<gene>
    <name evidence="2" type="ORF">MES4922_100032</name>
</gene>
<evidence type="ECO:0000256" key="1">
    <source>
        <dbReference type="SAM" id="MobiDB-lite"/>
    </source>
</evidence>
<evidence type="ECO:0000313" key="3">
    <source>
        <dbReference type="Proteomes" id="UP001152604"/>
    </source>
</evidence>
<dbReference type="Proteomes" id="UP001152604">
    <property type="component" value="Unassembled WGS sequence"/>
</dbReference>
<name>A0ABM9DD28_9HYPH</name>